<accession>A0A917T4J7</accession>
<evidence type="ECO:0000313" key="3">
    <source>
        <dbReference type="Proteomes" id="UP000642070"/>
    </source>
</evidence>
<gene>
    <name evidence="2" type="ORF">GCM10007977_006310</name>
</gene>
<dbReference type="Proteomes" id="UP000642070">
    <property type="component" value="Unassembled WGS sequence"/>
</dbReference>
<organism evidence="2 3">
    <name type="scientific">Dactylosporangium sucinum</name>
    <dbReference type="NCBI Taxonomy" id="1424081"/>
    <lineage>
        <taxon>Bacteria</taxon>
        <taxon>Bacillati</taxon>
        <taxon>Actinomycetota</taxon>
        <taxon>Actinomycetes</taxon>
        <taxon>Micromonosporales</taxon>
        <taxon>Micromonosporaceae</taxon>
        <taxon>Dactylosporangium</taxon>
    </lineage>
</organism>
<feature type="region of interest" description="Disordered" evidence="1">
    <location>
        <begin position="1"/>
        <end position="107"/>
    </location>
</feature>
<comment type="caution">
    <text evidence="2">The sequence shown here is derived from an EMBL/GenBank/DDBJ whole genome shotgun (WGS) entry which is preliminary data.</text>
</comment>
<name>A0A917T4J7_9ACTN</name>
<dbReference type="EMBL" id="BMPI01000003">
    <property type="protein sequence ID" value="GGM08000.1"/>
    <property type="molecule type" value="Genomic_DNA"/>
</dbReference>
<sequence>MQRAVAQLLRQGLPLDEGLGEPPAALVQVPGAALGEPGQQPEPGDESLRLGNGAAPPCASPSTDHVRSPASRAASPAATSRQPPGTVARPRHARTSSGAAHTSAPRI</sequence>
<reference evidence="2" key="1">
    <citation type="journal article" date="2014" name="Int. J. Syst. Evol. Microbiol.">
        <title>Complete genome sequence of Corynebacterium casei LMG S-19264T (=DSM 44701T), isolated from a smear-ripened cheese.</title>
        <authorList>
            <consortium name="US DOE Joint Genome Institute (JGI-PGF)"/>
            <person name="Walter F."/>
            <person name="Albersmeier A."/>
            <person name="Kalinowski J."/>
            <person name="Ruckert C."/>
        </authorList>
    </citation>
    <scope>NUCLEOTIDE SEQUENCE</scope>
    <source>
        <strain evidence="2">JCM 19831</strain>
    </source>
</reference>
<protein>
    <submittedName>
        <fullName evidence="2">Uncharacterized protein</fullName>
    </submittedName>
</protein>
<feature type="compositionally biased region" description="Low complexity" evidence="1">
    <location>
        <begin position="68"/>
        <end position="84"/>
    </location>
</feature>
<proteinExistence type="predicted"/>
<evidence type="ECO:0000256" key="1">
    <source>
        <dbReference type="SAM" id="MobiDB-lite"/>
    </source>
</evidence>
<reference evidence="2" key="2">
    <citation type="submission" date="2020-09" db="EMBL/GenBank/DDBJ databases">
        <authorList>
            <person name="Sun Q."/>
            <person name="Ohkuma M."/>
        </authorList>
    </citation>
    <scope>NUCLEOTIDE SEQUENCE</scope>
    <source>
        <strain evidence="2">JCM 19831</strain>
    </source>
</reference>
<keyword evidence="3" id="KW-1185">Reference proteome</keyword>
<dbReference type="AlphaFoldDB" id="A0A917T4J7"/>
<evidence type="ECO:0000313" key="2">
    <source>
        <dbReference type="EMBL" id="GGM08000.1"/>
    </source>
</evidence>